<organism evidence="1 2">
    <name type="scientific">Plasmodium vivax (strain Brazil I)</name>
    <dbReference type="NCBI Taxonomy" id="1033975"/>
    <lineage>
        <taxon>Eukaryota</taxon>
        <taxon>Sar</taxon>
        <taxon>Alveolata</taxon>
        <taxon>Apicomplexa</taxon>
        <taxon>Aconoidasida</taxon>
        <taxon>Haemosporida</taxon>
        <taxon>Plasmodiidae</taxon>
        <taxon>Plasmodium</taxon>
        <taxon>Plasmodium (Plasmodium)</taxon>
    </lineage>
</organism>
<protein>
    <recommendedName>
        <fullName evidence="3">VIR protein</fullName>
    </recommendedName>
</protein>
<evidence type="ECO:0000313" key="2">
    <source>
        <dbReference type="Proteomes" id="UP000053327"/>
    </source>
</evidence>
<name>A0A0J9VNM2_PLAV1</name>
<sequence>MYSNFEDGQSGCEGIPFYSSIKGDIEVSYPNLRNISDNILRALCFIYKKKRSRQNNFDQEYCSYLYYWLGDKIYPLVNDEVVFSRIINMIYGELYSNIAEDFIICNPLNTHINRDIFFKNKMLFDYSKDYKNIDLDTLHGQTTCNKDYKDYMEKYISMYKGAYLDCKGEKKNFDCKYFSTLFQENQYSKLSSFSCKQRDNIGVMLDKSKALEDQEPEPVQSYHQTTLTPPFPHHIPARDADLVKNQHTRGQTFSRAFEHPQMDDTTEGGTSKTIAGSVAPVLGVSSISLLLYKLTPVGGYINRLLGRNRNMYNPAEYMDSFNPYSDGMDPGGRTMNISYHRL</sequence>
<reference evidence="1 2" key="1">
    <citation type="submission" date="2011-08" db="EMBL/GenBank/DDBJ databases">
        <title>The Genome Sequence of Plasmodium vivax Brazil I.</title>
        <authorList>
            <consortium name="The Broad Institute Genome Sequencing Platform"/>
            <consortium name="The Broad Institute Genome Sequencing Center for Infectious Disease"/>
            <person name="Neafsey D."/>
            <person name="Carlton J."/>
            <person name="Barnwell J."/>
            <person name="Collins W."/>
            <person name="Escalante A."/>
            <person name="Mullikin J."/>
            <person name="Saul A."/>
            <person name="Guigo R."/>
            <person name="Camara F."/>
            <person name="Young S.K."/>
            <person name="Zeng Q."/>
            <person name="Gargeya S."/>
            <person name="Fitzgerald M."/>
            <person name="Haas B."/>
            <person name="Abouelleil A."/>
            <person name="Alvarado L."/>
            <person name="Arachchi H.M."/>
            <person name="Berlin A."/>
            <person name="Brown A."/>
            <person name="Chapman S.B."/>
            <person name="Chen Z."/>
            <person name="Dunbar C."/>
            <person name="Freedman E."/>
            <person name="Gearin G."/>
            <person name="Gellesch M."/>
            <person name="Goldberg J."/>
            <person name="Griggs A."/>
            <person name="Gujja S."/>
            <person name="Heiman D."/>
            <person name="Howarth C."/>
            <person name="Larson L."/>
            <person name="Lui A."/>
            <person name="MacDonald P.J.P."/>
            <person name="Montmayeur A."/>
            <person name="Murphy C."/>
            <person name="Neiman D."/>
            <person name="Pearson M."/>
            <person name="Priest M."/>
            <person name="Roberts A."/>
            <person name="Saif S."/>
            <person name="Shea T."/>
            <person name="Shenoy N."/>
            <person name="Sisk P."/>
            <person name="Stolte C."/>
            <person name="Sykes S."/>
            <person name="Wortman J."/>
            <person name="Nusbaum C."/>
            <person name="Birren B."/>
        </authorList>
    </citation>
    <scope>NUCLEOTIDE SEQUENCE [LARGE SCALE GENOMIC DNA]</scope>
    <source>
        <strain evidence="1 2">Brazil I</strain>
    </source>
</reference>
<proteinExistence type="predicted"/>
<dbReference type="AlphaFoldDB" id="A0A0J9VNM2"/>
<dbReference type="OrthoDB" id="10321854at2759"/>
<evidence type="ECO:0000313" key="1">
    <source>
        <dbReference type="EMBL" id="KMZ88783.1"/>
    </source>
</evidence>
<dbReference type="InterPro" id="IPR008780">
    <property type="entry name" value="Plasmodium_Vir"/>
</dbReference>
<gene>
    <name evidence="1" type="ORF">PVBG_06219</name>
</gene>
<dbReference type="EMBL" id="KQ234752">
    <property type="protein sequence ID" value="KMZ88783.1"/>
    <property type="molecule type" value="Genomic_DNA"/>
</dbReference>
<evidence type="ECO:0008006" key="3">
    <source>
        <dbReference type="Google" id="ProtNLM"/>
    </source>
</evidence>
<dbReference type="Proteomes" id="UP000053327">
    <property type="component" value="Unassembled WGS sequence"/>
</dbReference>
<dbReference type="Pfam" id="PF05795">
    <property type="entry name" value="Plasmodium_Vir"/>
    <property type="match status" value="1"/>
</dbReference>
<accession>A0A0J9VNM2</accession>